<evidence type="ECO:0000313" key="5">
    <source>
        <dbReference type="Proteomes" id="UP000187735"/>
    </source>
</evidence>
<keyword evidence="2" id="KW-0732">Signal</keyword>
<dbReference type="GO" id="GO:0016787">
    <property type="term" value="F:hydrolase activity"/>
    <property type="evidence" value="ECO:0007669"/>
    <property type="project" value="UniProtKB-KW"/>
</dbReference>
<dbReference type="EMBL" id="CP017641">
    <property type="protein sequence ID" value="APZ91165.1"/>
    <property type="molecule type" value="Genomic_DNA"/>
</dbReference>
<dbReference type="PANTHER" id="PTHR43283:SF11">
    <property type="entry name" value="BETA-LACTAMASE-RELATED DOMAIN-CONTAINING PROTEIN"/>
    <property type="match status" value="1"/>
</dbReference>
<dbReference type="InterPro" id="IPR050789">
    <property type="entry name" value="Diverse_Enzym_Activities"/>
</dbReference>
<sequence length="396" mass="42522" precursor="true">MKPTTRLLLIVFLAVLPIGSSHAQSVQEQAHAAGIPEASPADVGMNAERLAVIDDVVAEGLDRNKMPGCVVLVGHKGRIVFHKAYGYRQLVPEKQPMELDTVFDMASLTKPVATATSVMLLVEAGKIDLQAPVAKYIPEFGANGKQDITVKQLLTHSGGLIPDNSIKDYADGSEVAFEKIHALKPYIEPGTRFVYTDVGFIVLAELVERLSGKNVHEFSQQKIFGPLKMTETGYLPSDDLKPRAAVTQERDGQPMRGDVHDPRAFALGGIAGHAGLFSTAKDLSRYAQMLINGGSLDGVAVMKPETVKQMTDPVEVSSGLRTLGWDMRSPYSSNRGDFFTKAAFGHGGFTGTAMWIDPPQELFVIFLSNRVHPDGKGSVNALAGRIGTIAGAAIAD</sequence>
<evidence type="ECO:0000259" key="3">
    <source>
        <dbReference type="Pfam" id="PF00144"/>
    </source>
</evidence>
<dbReference type="SUPFAM" id="SSF56601">
    <property type="entry name" value="beta-lactamase/transpeptidase-like"/>
    <property type="match status" value="1"/>
</dbReference>
<dbReference type="AlphaFoldDB" id="A0A1P8WAU9"/>
<dbReference type="STRING" id="1891926.Fuma_00751"/>
<dbReference type="OrthoDB" id="9801061at2"/>
<evidence type="ECO:0000256" key="2">
    <source>
        <dbReference type="SAM" id="SignalP"/>
    </source>
</evidence>
<evidence type="ECO:0000256" key="1">
    <source>
        <dbReference type="ARBA" id="ARBA00022801"/>
    </source>
</evidence>
<evidence type="ECO:0000313" key="4">
    <source>
        <dbReference type="EMBL" id="APZ91165.1"/>
    </source>
</evidence>
<keyword evidence="5" id="KW-1185">Reference proteome</keyword>
<dbReference type="Gene3D" id="3.40.710.10">
    <property type="entry name" value="DD-peptidase/beta-lactamase superfamily"/>
    <property type="match status" value="1"/>
</dbReference>
<proteinExistence type="predicted"/>
<dbReference type="RefSeq" id="WP_077022966.1">
    <property type="nucleotide sequence ID" value="NZ_CP017641.1"/>
</dbReference>
<keyword evidence="1" id="KW-0378">Hydrolase</keyword>
<accession>A0A1P8WAU9</accession>
<name>A0A1P8WAU9_9PLAN</name>
<dbReference type="Proteomes" id="UP000187735">
    <property type="component" value="Chromosome"/>
</dbReference>
<feature type="chain" id="PRO_5012297951" evidence="2">
    <location>
        <begin position="24"/>
        <end position="396"/>
    </location>
</feature>
<feature type="signal peptide" evidence="2">
    <location>
        <begin position="1"/>
        <end position="23"/>
    </location>
</feature>
<dbReference type="InterPro" id="IPR012338">
    <property type="entry name" value="Beta-lactam/transpept-like"/>
</dbReference>
<dbReference type="PANTHER" id="PTHR43283">
    <property type="entry name" value="BETA-LACTAMASE-RELATED"/>
    <property type="match status" value="1"/>
</dbReference>
<dbReference type="Pfam" id="PF00144">
    <property type="entry name" value="Beta-lactamase"/>
    <property type="match status" value="1"/>
</dbReference>
<feature type="domain" description="Beta-lactamase-related" evidence="3">
    <location>
        <begin position="53"/>
        <end position="381"/>
    </location>
</feature>
<reference evidence="4 5" key="1">
    <citation type="journal article" date="2016" name="Front. Microbiol.">
        <title>Fuerstia marisgermanicae gen. nov., sp. nov., an Unusual Member of the Phylum Planctomycetes from the German Wadden Sea.</title>
        <authorList>
            <person name="Kohn T."/>
            <person name="Heuer A."/>
            <person name="Jogler M."/>
            <person name="Vollmers J."/>
            <person name="Boedeker C."/>
            <person name="Bunk B."/>
            <person name="Rast P."/>
            <person name="Borchert D."/>
            <person name="Glockner I."/>
            <person name="Freese H.M."/>
            <person name="Klenk H.P."/>
            <person name="Overmann J."/>
            <person name="Kaster A.K."/>
            <person name="Rohde M."/>
            <person name="Wiegand S."/>
            <person name="Jogler C."/>
        </authorList>
    </citation>
    <scope>NUCLEOTIDE SEQUENCE [LARGE SCALE GENOMIC DNA]</scope>
    <source>
        <strain evidence="4 5">NH11</strain>
    </source>
</reference>
<protein>
    <submittedName>
        <fullName evidence="4">Penicillin-binding protein E</fullName>
    </submittedName>
</protein>
<dbReference type="InterPro" id="IPR001466">
    <property type="entry name" value="Beta-lactam-related"/>
</dbReference>
<dbReference type="KEGG" id="fmr:Fuma_00751"/>
<organism evidence="4 5">
    <name type="scientific">Fuerstiella marisgermanici</name>
    <dbReference type="NCBI Taxonomy" id="1891926"/>
    <lineage>
        <taxon>Bacteria</taxon>
        <taxon>Pseudomonadati</taxon>
        <taxon>Planctomycetota</taxon>
        <taxon>Planctomycetia</taxon>
        <taxon>Planctomycetales</taxon>
        <taxon>Planctomycetaceae</taxon>
        <taxon>Fuerstiella</taxon>
    </lineage>
</organism>
<gene>
    <name evidence="4" type="primary">pbpE_1</name>
    <name evidence="4" type="ORF">Fuma_00751</name>
</gene>